<dbReference type="SMART" id="SM00829">
    <property type="entry name" value="PKS_ER"/>
    <property type="match status" value="1"/>
</dbReference>
<dbReference type="InterPro" id="IPR020843">
    <property type="entry name" value="ER"/>
</dbReference>
<keyword evidence="5" id="KW-1185">Reference proteome</keyword>
<evidence type="ECO:0000313" key="4">
    <source>
        <dbReference type="EMBL" id="GEC06716.1"/>
    </source>
</evidence>
<comment type="caution">
    <text evidence="4">The sequence shown here is derived from an EMBL/GenBank/DDBJ whole genome shotgun (WGS) entry which is preliminary data.</text>
</comment>
<dbReference type="InterPro" id="IPR036291">
    <property type="entry name" value="NAD(P)-bd_dom_sf"/>
</dbReference>
<organism evidence="4 5">
    <name type="scientific">Streptomyces spinoverrucosus</name>
    <dbReference type="NCBI Taxonomy" id="284043"/>
    <lineage>
        <taxon>Bacteria</taxon>
        <taxon>Bacillati</taxon>
        <taxon>Actinomycetota</taxon>
        <taxon>Actinomycetes</taxon>
        <taxon>Kitasatosporales</taxon>
        <taxon>Streptomycetaceae</taxon>
        <taxon>Streptomyces</taxon>
    </lineage>
</organism>
<sequence>MTRRRRIVVTRTGGPEVLRVDSDDAPEPGPRHLRIRVTAAGVARADLLMRAGRYPGRAPTPPFTPGWDVTGVVDQVGPHVPTWWRGRRVVALTLTGGHASHVCVPAAGVVEVPDTVQANDAACLPLTHVTANELLHHVARVRPGERVLVHGAAGGVGIALLEIGRLLGAHMYGVAAPRDHAFVETYGGRPVERGREAATRADVVLDMIGGPTLRASWRSLRPGGRLVSYGFLSTQASPPADVLRLRLWNALPNGRRAAFYRLSTNARRRPRRIRATLERLVVQLGEGRLHPRIAACVPLDDPAEAHRIADDPTARGKVLLVP</sequence>
<accession>A0A4Y3VNV2</accession>
<dbReference type="Proteomes" id="UP000317881">
    <property type="component" value="Unassembled WGS sequence"/>
</dbReference>
<dbReference type="PANTHER" id="PTHR48106">
    <property type="entry name" value="QUINONE OXIDOREDUCTASE PIG3-RELATED"/>
    <property type="match status" value="1"/>
</dbReference>
<proteinExistence type="predicted"/>
<dbReference type="Gene3D" id="3.40.50.720">
    <property type="entry name" value="NAD(P)-binding Rossmann-like Domain"/>
    <property type="match status" value="1"/>
</dbReference>
<dbReference type="Gene3D" id="3.90.180.10">
    <property type="entry name" value="Medium-chain alcohol dehydrogenases, catalytic domain"/>
    <property type="match status" value="1"/>
</dbReference>
<protein>
    <submittedName>
        <fullName evidence="4">Oxidoreductase</fullName>
    </submittedName>
</protein>
<reference evidence="4 5" key="1">
    <citation type="submission" date="2019-06" db="EMBL/GenBank/DDBJ databases">
        <title>Whole genome shotgun sequence of Streptomyces spinoverrucosus NBRC 14228.</title>
        <authorList>
            <person name="Hosoyama A."/>
            <person name="Uohara A."/>
            <person name="Ohji S."/>
            <person name="Ichikawa N."/>
        </authorList>
    </citation>
    <scope>NUCLEOTIDE SEQUENCE [LARGE SCALE GENOMIC DNA]</scope>
    <source>
        <strain evidence="4 5">NBRC 14228</strain>
    </source>
</reference>
<evidence type="ECO:0000256" key="2">
    <source>
        <dbReference type="ARBA" id="ARBA00023002"/>
    </source>
</evidence>
<dbReference type="InterPro" id="IPR013154">
    <property type="entry name" value="ADH-like_N"/>
</dbReference>
<dbReference type="GO" id="GO:0016651">
    <property type="term" value="F:oxidoreductase activity, acting on NAD(P)H"/>
    <property type="evidence" value="ECO:0007669"/>
    <property type="project" value="TreeGrafter"/>
</dbReference>
<feature type="domain" description="Enoyl reductase (ER)" evidence="3">
    <location>
        <begin position="13"/>
        <end position="320"/>
    </location>
</feature>
<dbReference type="RefSeq" id="WP_167529652.1">
    <property type="nucleotide sequence ID" value="NZ_BJND01000031.1"/>
</dbReference>
<dbReference type="GO" id="GO:0070402">
    <property type="term" value="F:NADPH binding"/>
    <property type="evidence" value="ECO:0007669"/>
    <property type="project" value="TreeGrafter"/>
</dbReference>
<dbReference type="InterPro" id="IPR011032">
    <property type="entry name" value="GroES-like_sf"/>
</dbReference>
<name>A0A4Y3VNV2_9ACTN</name>
<dbReference type="SUPFAM" id="SSF50129">
    <property type="entry name" value="GroES-like"/>
    <property type="match status" value="1"/>
</dbReference>
<evidence type="ECO:0000259" key="3">
    <source>
        <dbReference type="SMART" id="SM00829"/>
    </source>
</evidence>
<evidence type="ECO:0000256" key="1">
    <source>
        <dbReference type="ARBA" id="ARBA00022857"/>
    </source>
</evidence>
<gene>
    <name evidence="4" type="ORF">SSP24_43710</name>
</gene>
<evidence type="ECO:0000313" key="5">
    <source>
        <dbReference type="Proteomes" id="UP000317881"/>
    </source>
</evidence>
<keyword evidence="2" id="KW-0560">Oxidoreductase</keyword>
<dbReference type="Pfam" id="PF13602">
    <property type="entry name" value="ADH_zinc_N_2"/>
    <property type="match status" value="1"/>
</dbReference>
<keyword evidence="1" id="KW-0521">NADP</keyword>
<dbReference type="SUPFAM" id="SSF51735">
    <property type="entry name" value="NAD(P)-binding Rossmann-fold domains"/>
    <property type="match status" value="1"/>
</dbReference>
<dbReference type="AlphaFoldDB" id="A0A4Y3VNV2"/>
<dbReference type="Pfam" id="PF08240">
    <property type="entry name" value="ADH_N"/>
    <property type="match status" value="1"/>
</dbReference>
<dbReference type="EMBL" id="BJND01000031">
    <property type="protein sequence ID" value="GEC06716.1"/>
    <property type="molecule type" value="Genomic_DNA"/>
</dbReference>